<proteinExistence type="inferred from homology"/>
<dbReference type="Gene3D" id="3.40.50.1820">
    <property type="entry name" value="alpha/beta hydrolase"/>
    <property type="match status" value="1"/>
</dbReference>
<dbReference type="RefSeq" id="WP_311624224.1">
    <property type="nucleotide sequence ID" value="NZ_JAVRFE010000017.1"/>
</dbReference>
<organism evidence="4 5">
    <name type="scientific">Streptomyces mooreae</name>
    <dbReference type="NCBI Taxonomy" id="3075523"/>
    <lineage>
        <taxon>Bacteria</taxon>
        <taxon>Bacillati</taxon>
        <taxon>Actinomycetota</taxon>
        <taxon>Actinomycetes</taxon>
        <taxon>Kitasatosporales</taxon>
        <taxon>Streptomycetaceae</taxon>
        <taxon>Streptomyces</taxon>
    </lineage>
</organism>
<comment type="similarity">
    <text evidence="1">Belongs to the thioesterase family.</text>
</comment>
<accession>A0ABU2T8E4</accession>
<evidence type="ECO:0000256" key="1">
    <source>
        <dbReference type="ARBA" id="ARBA00007169"/>
    </source>
</evidence>
<sequence length="259" mass="28050">MTGEQGPADPAQWLRAHRTVPDPQVRLLCFPHAGAGPGVYRPWAEDMPSYAELWAARYPGREDRLAHPFATSLSELADDLAAAAAAGLSRDVPLALFGHSMGAVIAHEVAVRLENNHDFRPVLLAVSAREGPLQVAHAGLHLLDDDALVARTRGMGIQPNADAYADPELRELLLPVLRDDCRLLETHPTSPVTRVRAPVLAFAGRSDPASPAALMSSWAEATSGAFRLLEMPGDHFYLFSHTKDLLSELIPALSREART</sequence>
<protein>
    <submittedName>
        <fullName evidence="4">Alpha/beta fold hydrolase</fullName>
    </submittedName>
</protein>
<dbReference type="GO" id="GO:0016787">
    <property type="term" value="F:hydrolase activity"/>
    <property type="evidence" value="ECO:0007669"/>
    <property type="project" value="UniProtKB-KW"/>
</dbReference>
<dbReference type="InterPro" id="IPR012223">
    <property type="entry name" value="TEII"/>
</dbReference>
<dbReference type="PANTHER" id="PTHR11487:SF0">
    <property type="entry name" value="S-ACYL FATTY ACID SYNTHASE THIOESTERASE, MEDIUM CHAIN"/>
    <property type="match status" value="1"/>
</dbReference>
<name>A0ABU2T8E4_9ACTN</name>
<dbReference type="Pfam" id="PF00975">
    <property type="entry name" value="Thioesterase"/>
    <property type="match status" value="1"/>
</dbReference>
<gene>
    <name evidence="4" type="ORF">RM550_15110</name>
</gene>
<keyword evidence="2 4" id="KW-0378">Hydrolase</keyword>
<feature type="domain" description="Thioesterase TesA-like" evidence="3">
    <location>
        <begin position="28"/>
        <end position="250"/>
    </location>
</feature>
<dbReference type="InterPro" id="IPR029058">
    <property type="entry name" value="AB_hydrolase_fold"/>
</dbReference>
<evidence type="ECO:0000313" key="4">
    <source>
        <dbReference type="EMBL" id="MDT0457050.1"/>
    </source>
</evidence>
<comment type="caution">
    <text evidence="4">The sequence shown here is derived from an EMBL/GenBank/DDBJ whole genome shotgun (WGS) entry which is preliminary data.</text>
</comment>
<dbReference type="SMART" id="SM00824">
    <property type="entry name" value="PKS_TE"/>
    <property type="match status" value="1"/>
</dbReference>
<evidence type="ECO:0000259" key="3">
    <source>
        <dbReference type="SMART" id="SM00824"/>
    </source>
</evidence>
<evidence type="ECO:0000256" key="2">
    <source>
        <dbReference type="ARBA" id="ARBA00022801"/>
    </source>
</evidence>
<dbReference type="InterPro" id="IPR001031">
    <property type="entry name" value="Thioesterase"/>
</dbReference>
<dbReference type="SUPFAM" id="SSF53474">
    <property type="entry name" value="alpha/beta-Hydrolases"/>
    <property type="match status" value="1"/>
</dbReference>
<dbReference type="EMBL" id="JAVRFE010000017">
    <property type="protein sequence ID" value="MDT0457050.1"/>
    <property type="molecule type" value="Genomic_DNA"/>
</dbReference>
<reference evidence="4" key="1">
    <citation type="submission" date="2024-05" db="EMBL/GenBank/DDBJ databases">
        <title>30 novel species of actinomycetes from the DSMZ collection.</title>
        <authorList>
            <person name="Nouioui I."/>
        </authorList>
    </citation>
    <scope>NUCLEOTIDE SEQUENCE</scope>
    <source>
        <strain evidence="4">DSM 41527</strain>
    </source>
</reference>
<dbReference type="Proteomes" id="UP001180551">
    <property type="component" value="Unassembled WGS sequence"/>
</dbReference>
<keyword evidence="5" id="KW-1185">Reference proteome</keyword>
<dbReference type="InterPro" id="IPR020802">
    <property type="entry name" value="TesA-like"/>
</dbReference>
<dbReference type="PANTHER" id="PTHR11487">
    <property type="entry name" value="THIOESTERASE"/>
    <property type="match status" value="1"/>
</dbReference>
<evidence type="ECO:0000313" key="5">
    <source>
        <dbReference type="Proteomes" id="UP001180551"/>
    </source>
</evidence>